<dbReference type="PRINTS" id="PR01403">
    <property type="entry name" value="8OXTPHPHTASE"/>
</dbReference>
<dbReference type="GO" id="GO:0008828">
    <property type="term" value="F:dATP diphosphatase activity"/>
    <property type="evidence" value="ECO:0007669"/>
    <property type="project" value="UniProtKB-EC"/>
</dbReference>
<accession>A0AAD9NEH3</accession>
<evidence type="ECO:0000259" key="22">
    <source>
        <dbReference type="PROSITE" id="PS51462"/>
    </source>
</evidence>
<comment type="catalytic activity">
    <reaction evidence="20">
        <text>N(6)-methyl-dATP + H2O = N(6)-methyl-dAMP + diphosphate + H(+)</text>
        <dbReference type="Rhea" id="RHEA:67604"/>
        <dbReference type="ChEBI" id="CHEBI:15377"/>
        <dbReference type="ChEBI" id="CHEBI:15378"/>
        <dbReference type="ChEBI" id="CHEBI:33019"/>
        <dbReference type="ChEBI" id="CHEBI:169976"/>
        <dbReference type="ChEBI" id="CHEBI:172872"/>
    </reaction>
    <physiologicalReaction direction="left-to-right" evidence="20">
        <dbReference type="Rhea" id="RHEA:67605"/>
    </physiologicalReaction>
</comment>
<evidence type="ECO:0000256" key="7">
    <source>
        <dbReference type="ARBA" id="ARBA00024448"/>
    </source>
</evidence>
<dbReference type="Gene3D" id="3.90.79.10">
    <property type="entry name" value="Nucleoside Triphosphate Pyrophosphohydrolase"/>
    <property type="match status" value="1"/>
</dbReference>
<evidence type="ECO:0000256" key="19">
    <source>
        <dbReference type="ARBA" id="ARBA00048894"/>
    </source>
</evidence>
<dbReference type="SUPFAM" id="SSF55811">
    <property type="entry name" value="Nudix"/>
    <property type="match status" value="1"/>
</dbReference>
<dbReference type="AlphaFoldDB" id="A0AAD9NEH3"/>
<gene>
    <name evidence="23" type="ORF">LSH36_67g02039</name>
</gene>
<proteinExistence type="inferred from homology"/>
<comment type="similarity">
    <text evidence="2">Belongs to the Nudix hydrolase family.</text>
</comment>
<reference evidence="23" key="1">
    <citation type="journal article" date="2023" name="Mol. Biol. Evol.">
        <title>Third-Generation Sequencing Reveals the Adaptive Role of the Epigenome in Three Deep-Sea Polychaetes.</title>
        <authorList>
            <person name="Perez M."/>
            <person name="Aroh O."/>
            <person name="Sun Y."/>
            <person name="Lan Y."/>
            <person name="Juniper S.K."/>
            <person name="Young C.R."/>
            <person name="Angers B."/>
            <person name="Qian P.Y."/>
        </authorList>
    </citation>
    <scope>NUCLEOTIDE SEQUENCE</scope>
    <source>
        <strain evidence="23">P08H-3</strain>
    </source>
</reference>
<evidence type="ECO:0000256" key="4">
    <source>
        <dbReference type="ARBA" id="ARBA00022723"/>
    </source>
</evidence>
<evidence type="ECO:0000256" key="5">
    <source>
        <dbReference type="ARBA" id="ARBA00022801"/>
    </source>
</evidence>
<evidence type="ECO:0000256" key="13">
    <source>
        <dbReference type="ARBA" id="ARBA00029673"/>
    </source>
</evidence>
<dbReference type="InterPro" id="IPR000086">
    <property type="entry name" value="NUDIX_hydrolase_dom"/>
</dbReference>
<comment type="catalytic activity">
    <reaction evidence="8">
        <text>2-oxo-dATP + H2O = 2-oxo-dAMP + diphosphate + H(+)</text>
        <dbReference type="Rhea" id="RHEA:31583"/>
        <dbReference type="ChEBI" id="CHEBI:15377"/>
        <dbReference type="ChEBI" id="CHEBI:15378"/>
        <dbReference type="ChEBI" id="CHEBI:33019"/>
        <dbReference type="ChEBI" id="CHEBI:63212"/>
        <dbReference type="ChEBI" id="CHEBI:77897"/>
        <dbReference type="EC" id="3.6.1.56"/>
    </reaction>
    <physiologicalReaction direction="left-to-right" evidence="8">
        <dbReference type="Rhea" id="RHEA:31584"/>
    </physiologicalReaction>
</comment>
<evidence type="ECO:0000256" key="15">
    <source>
        <dbReference type="ARBA" id="ARBA00030682"/>
    </source>
</evidence>
<evidence type="ECO:0000313" key="24">
    <source>
        <dbReference type="Proteomes" id="UP001208570"/>
    </source>
</evidence>
<comment type="subunit">
    <text evidence="3">Monomer.</text>
</comment>
<evidence type="ECO:0000256" key="14">
    <source>
        <dbReference type="ARBA" id="ARBA00030634"/>
    </source>
</evidence>
<evidence type="ECO:0000256" key="16">
    <source>
        <dbReference type="ARBA" id="ARBA00031927"/>
    </source>
</evidence>
<comment type="catalytic activity">
    <reaction evidence="10">
        <text>2-oxo-ATP + H2O = 2-oxo-AMP + diphosphate + H(+)</text>
        <dbReference type="Rhea" id="RHEA:67392"/>
        <dbReference type="ChEBI" id="CHEBI:15377"/>
        <dbReference type="ChEBI" id="CHEBI:15378"/>
        <dbReference type="ChEBI" id="CHEBI:33019"/>
        <dbReference type="ChEBI" id="CHEBI:71395"/>
        <dbReference type="ChEBI" id="CHEBI:172878"/>
    </reaction>
    <physiologicalReaction direction="left-to-right" evidence="10">
        <dbReference type="Rhea" id="RHEA:67393"/>
    </physiologicalReaction>
</comment>
<evidence type="ECO:0000256" key="8">
    <source>
        <dbReference type="ARBA" id="ARBA00024459"/>
    </source>
</evidence>
<comment type="catalytic activity">
    <reaction evidence="18">
        <text>N(6)-methyl-ATP + H2O = N(6)-methyl-AMP + diphosphate + H(+)</text>
        <dbReference type="Rhea" id="RHEA:67608"/>
        <dbReference type="ChEBI" id="CHEBI:15377"/>
        <dbReference type="ChEBI" id="CHEBI:15378"/>
        <dbReference type="ChEBI" id="CHEBI:33019"/>
        <dbReference type="ChEBI" id="CHEBI:144842"/>
        <dbReference type="ChEBI" id="CHEBI:172873"/>
    </reaction>
    <physiologicalReaction direction="left-to-right" evidence="18">
        <dbReference type="Rhea" id="RHEA:67609"/>
    </physiologicalReaction>
</comment>
<keyword evidence="6" id="KW-0460">Magnesium</keyword>
<organism evidence="23 24">
    <name type="scientific">Paralvinella palmiformis</name>
    <dbReference type="NCBI Taxonomy" id="53620"/>
    <lineage>
        <taxon>Eukaryota</taxon>
        <taxon>Metazoa</taxon>
        <taxon>Spiralia</taxon>
        <taxon>Lophotrochozoa</taxon>
        <taxon>Annelida</taxon>
        <taxon>Polychaeta</taxon>
        <taxon>Sedentaria</taxon>
        <taxon>Canalipalpata</taxon>
        <taxon>Terebellida</taxon>
        <taxon>Terebelliformia</taxon>
        <taxon>Alvinellidae</taxon>
        <taxon>Paralvinella</taxon>
    </lineage>
</organism>
<dbReference type="GO" id="GO:0008413">
    <property type="term" value="F:8-oxo-7,8-dihydroguanosine triphosphate pyrophosphatase activity"/>
    <property type="evidence" value="ECO:0007669"/>
    <property type="project" value="InterPro"/>
</dbReference>
<dbReference type="Pfam" id="PF00293">
    <property type="entry name" value="NUDIX"/>
    <property type="match status" value="1"/>
</dbReference>
<evidence type="ECO:0000313" key="23">
    <source>
        <dbReference type="EMBL" id="KAK2164229.1"/>
    </source>
</evidence>
<evidence type="ECO:0000256" key="6">
    <source>
        <dbReference type="ARBA" id="ARBA00022842"/>
    </source>
</evidence>
<feature type="domain" description="Nudix hydrolase" evidence="22">
    <location>
        <begin position="21"/>
        <end position="147"/>
    </location>
</feature>
<comment type="function">
    <text evidence="21">Oxidized purine nucleoside triphosphate hydrolase which is a prominent sanitizer of the oxidized nucleotide pool. Catalyzes the hydrolysis of 2-oxo-dATP (2-hydroxy-dATP) into 2-oxo-dAMP. Also has a significant hydrolase activity toward 2-oxo-ATP, 8-oxo-dGTP and 8-oxo-dATP. Through the hydrolysis of oxidized purine nucleoside triphosphates, prevents their incorporation into DNA and the subsequent transversions A:T to C:G and G:C to T:A. Also catalyzes the hydrolysis of methylated purine nucleoside triphosphate preventing their integration into DNA. Through this antimutagenic activity protects cells from oxidative stress.</text>
</comment>
<protein>
    <recommendedName>
        <fullName evidence="12">Oxidized purine nucleoside triphosphate hydrolase</fullName>
        <ecNumber evidence="11">3.6.1.56</ecNumber>
    </recommendedName>
    <alternativeName>
        <fullName evidence="16">2-hydroxy-dATP diphosphatase</fullName>
    </alternativeName>
    <alternativeName>
        <fullName evidence="15">7,8-dihydro-8-oxoguanine triphosphatase</fullName>
    </alternativeName>
    <alternativeName>
        <fullName evidence="14">8-oxo-dGTPase</fullName>
    </alternativeName>
    <alternativeName>
        <fullName evidence="17">Methylated purine nucleoside triphosphate hydrolase</fullName>
    </alternativeName>
    <alternativeName>
        <fullName evidence="13">Nucleoside diphosphate-linked moiety X motif 1</fullName>
    </alternativeName>
</protein>
<dbReference type="EC" id="3.6.1.56" evidence="11"/>
<dbReference type="PANTHER" id="PTHR43758:SF2">
    <property type="entry name" value="OXIDIZED PURINE NUCLEOSIDE TRIPHOSPHATE HYDROLASE"/>
    <property type="match status" value="1"/>
</dbReference>
<comment type="cofactor">
    <cofactor evidence="1">
        <name>Mg(2+)</name>
        <dbReference type="ChEBI" id="CHEBI:18420"/>
    </cofactor>
</comment>
<dbReference type="InterPro" id="IPR015797">
    <property type="entry name" value="NUDIX_hydrolase-like_dom_sf"/>
</dbReference>
<dbReference type="GO" id="GO:0005737">
    <property type="term" value="C:cytoplasm"/>
    <property type="evidence" value="ECO:0007669"/>
    <property type="project" value="TreeGrafter"/>
</dbReference>
<comment type="catalytic activity">
    <reaction evidence="19">
        <text>O(6)-methyl-dGTP + H2O = O(6)-methyl-dGMP + diphosphate + H(+)</text>
        <dbReference type="Rhea" id="RHEA:67600"/>
        <dbReference type="ChEBI" id="CHEBI:15377"/>
        <dbReference type="ChEBI" id="CHEBI:15378"/>
        <dbReference type="ChEBI" id="CHEBI:33019"/>
        <dbReference type="ChEBI" id="CHEBI:169974"/>
        <dbReference type="ChEBI" id="CHEBI:169975"/>
    </reaction>
    <physiologicalReaction direction="left-to-right" evidence="19">
        <dbReference type="Rhea" id="RHEA:67601"/>
    </physiologicalReaction>
</comment>
<keyword evidence="4" id="KW-0479">Metal-binding</keyword>
<dbReference type="InterPro" id="IPR003563">
    <property type="entry name" value="8ODP"/>
</dbReference>
<evidence type="ECO:0000256" key="1">
    <source>
        <dbReference type="ARBA" id="ARBA00001946"/>
    </source>
</evidence>
<sequence>MTYSYFKGDNARSKARDGMAPNKRLTLAFVQEAGRILLGYKKRGFGCGRWNGFGGKVHDGETVHAGAVRELEEESALIAPKLDKVGVLMFEFLGDPQLMEVHVFTTKHYSGTPSESEEMRPKWYSLEEIPFKEMWPDDVYWFPLMLKGKHFYGYFTFKGMNDIVDYKLREVENIHDVPIPQGPQDTTCRG</sequence>
<comment type="catalytic activity">
    <reaction evidence="7">
        <text>8-oxo-dATP + H2O = 8-oxo-dAMP + diphosphate + H(+)</text>
        <dbReference type="Rhea" id="RHEA:65396"/>
        <dbReference type="ChEBI" id="CHEBI:15377"/>
        <dbReference type="ChEBI" id="CHEBI:15378"/>
        <dbReference type="ChEBI" id="CHEBI:33019"/>
        <dbReference type="ChEBI" id="CHEBI:71361"/>
        <dbReference type="ChEBI" id="CHEBI:172871"/>
    </reaction>
    <physiologicalReaction direction="left-to-right" evidence="7">
        <dbReference type="Rhea" id="RHEA:65397"/>
    </physiologicalReaction>
</comment>
<keyword evidence="24" id="KW-1185">Reference proteome</keyword>
<evidence type="ECO:0000256" key="17">
    <source>
        <dbReference type="ARBA" id="ARBA00032071"/>
    </source>
</evidence>
<evidence type="ECO:0000256" key="10">
    <source>
        <dbReference type="ARBA" id="ARBA00024596"/>
    </source>
</evidence>
<dbReference type="GO" id="GO:0046872">
    <property type="term" value="F:metal ion binding"/>
    <property type="evidence" value="ECO:0007669"/>
    <property type="project" value="UniProtKB-KW"/>
</dbReference>
<dbReference type="EMBL" id="JAODUP010000067">
    <property type="protein sequence ID" value="KAK2164229.1"/>
    <property type="molecule type" value="Genomic_DNA"/>
</dbReference>
<evidence type="ECO:0000256" key="12">
    <source>
        <dbReference type="ARBA" id="ARBA00026218"/>
    </source>
</evidence>
<dbReference type="PROSITE" id="PS51462">
    <property type="entry name" value="NUDIX"/>
    <property type="match status" value="1"/>
</dbReference>
<evidence type="ECO:0000256" key="20">
    <source>
        <dbReference type="ARBA" id="ARBA00049032"/>
    </source>
</evidence>
<evidence type="ECO:0000256" key="9">
    <source>
        <dbReference type="ARBA" id="ARBA00024486"/>
    </source>
</evidence>
<evidence type="ECO:0000256" key="3">
    <source>
        <dbReference type="ARBA" id="ARBA00011245"/>
    </source>
</evidence>
<evidence type="ECO:0000256" key="11">
    <source>
        <dbReference type="ARBA" id="ARBA00026103"/>
    </source>
</evidence>
<dbReference type="CDD" id="cd03427">
    <property type="entry name" value="NUDIX_MTH1_Nudt1"/>
    <property type="match status" value="1"/>
</dbReference>
<name>A0AAD9NEH3_9ANNE</name>
<dbReference type="PANTHER" id="PTHR43758">
    <property type="entry name" value="7,8-DIHYDRO-8-OXOGUANINE TRIPHOSPHATASE"/>
    <property type="match status" value="1"/>
</dbReference>
<comment type="caution">
    <text evidence="23">The sequence shown here is derived from an EMBL/GenBank/DDBJ whole genome shotgun (WGS) entry which is preliminary data.</text>
</comment>
<comment type="catalytic activity">
    <reaction evidence="9">
        <text>8-oxo-dGTP + H2O = 8-oxo-dGMP + diphosphate + H(+)</text>
        <dbReference type="Rhea" id="RHEA:31575"/>
        <dbReference type="ChEBI" id="CHEBI:15377"/>
        <dbReference type="ChEBI" id="CHEBI:15378"/>
        <dbReference type="ChEBI" id="CHEBI:33019"/>
        <dbReference type="ChEBI" id="CHEBI:63224"/>
        <dbReference type="ChEBI" id="CHEBI:77896"/>
    </reaction>
    <physiologicalReaction direction="left-to-right" evidence="9">
        <dbReference type="Rhea" id="RHEA:31576"/>
    </physiologicalReaction>
</comment>
<evidence type="ECO:0000256" key="18">
    <source>
        <dbReference type="ARBA" id="ARBA00048002"/>
    </source>
</evidence>
<evidence type="ECO:0000256" key="2">
    <source>
        <dbReference type="ARBA" id="ARBA00005582"/>
    </source>
</evidence>
<keyword evidence="5" id="KW-0378">Hydrolase</keyword>
<dbReference type="GO" id="GO:0042262">
    <property type="term" value="P:DNA protection"/>
    <property type="evidence" value="ECO:0007669"/>
    <property type="project" value="InterPro"/>
</dbReference>
<dbReference type="Proteomes" id="UP001208570">
    <property type="component" value="Unassembled WGS sequence"/>
</dbReference>
<evidence type="ECO:0000256" key="21">
    <source>
        <dbReference type="ARBA" id="ARBA00053094"/>
    </source>
</evidence>